<evidence type="ECO:0000259" key="8">
    <source>
        <dbReference type="Pfam" id="PF06429"/>
    </source>
</evidence>
<evidence type="ECO:0000313" key="11">
    <source>
        <dbReference type="Proteomes" id="UP000242447"/>
    </source>
</evidence>
<name>A0A1W6P1V3_9RHOB</name>
<keyword evidence="10" id="KW-0966">Cell projection</keyword>
<evidence type="ECO:0000256" key="2">
    <source>
        <dbReference type="ARBA" id="ARBA00004613"/>
    </source>
</evidence>
<dbReference type="GO" id="GO:0005576">
    <property type="term" value="C:extracellular region"/>
    <property type="evidence" value="ECO:0007669"/>
    <property type="project" value="UniProtKB-SubCell"/>
</dbReference>
<dbReference type="KEGG" id="kro:BVG79_02089"/>
<organism evidence="10 11">
    <name type="scientific">Ketogulonicigenium robustum</name>
    <dbReference type="NCBI Taxonomy" id="92947"/>
    <lineage>
        <taxon>Bacteria</taxon>
        <taxon>Pseudomonadati</taxon>
        <taxon>Pseudomonadota</taxon>
        <taxon>Alphaproteobacteria</taxon>
        <taxon>Rhodobacterales</taxon>
        <taxon>Roseobacteraceae</taxon>
        <taxon>Ketogulonicigenium</taxon>
    </lineage>
</organism>
<evidence type="ECO:0000256" key="6">
    <source>
        <dbReference type="ARBA" id="ARBA00023143"/>
    </source>
</evidence>
<dbReference type="GO" id="GO:0044780">
    <property type="term" value="P:bacterial-type flagellum assembly"/>
    <property type="evidence" value="ECO:0007669"/>
    <property type="project" value="InterPro"/>
</dbReference>
<evidence type="ECO:0000256" key="1">
    <source>
        <dbReference type="ARBA" id="ARBA00004117"/>
    </source>
</evidence>
<dbReference type="SUPFAM" id="SSF64518">
    <property type="entry name" value="Phase 1 flagellin"/>
    <property type="match status" value="1"/>
</dbReference>
<evidence type="ECO:0000313" key="10">
    <source>
        <dbReference type="EMBL" id="ARO15429.1"/>
    </source>
</evidence>
<dbReference type="EMBL" id="CP019937">
    <property type="protein sequence ID" value="ARO15429.1"/>
    <property type="molecule type" value="Genomic_DNA"/>
</dbReference>
<keyword evidence="10" id="KW-0969">Cilium</keyword>
<comment type="subcellular location">
    <subcellularLocation>
        <location evidence="1">Bacterial flagellum basal body</location>
    </subcellularLocation>
    <subcellularLocation>
        <location evidence="2">Secreted</location>
    </subcellularLocation>
</comment>
<accession>A0A1W6P1V3</accession>
<keyword evidence="5" id="KW-0964">Secreted</keyword>
<evidence type="ECO:0000259" key="9">
    <source>
        <dbReference type="Pfam" id="PF22638"/>
    </source>
</evidence>
<dbReference type="OrthoDB" id="7181295at2"/>
<proteinExistence type="inferred from homology"/>
<dbReference type="InterPro" id="IPR001444">
    <property type="entry name" value="Flag_bb_rod_N"/>
</dbReference>
<dbReference type="Pfam" id="PF06429">
    <property type="entry name" value="Flg_bbr_C"/>
    <property type="match status" value="1"/>
</dbReference>
<keyword evidence="11" id="KW-1185">Reference proteome</keyword>
<reference evidence="10 11" key="1">
    <citation type="submission" date="2017-02" db="EMBL/GenBank/DDBJ databases">
        <title>Ketogulonicigenium robustum SPU B003 Genome sequencing and assembly.</title>
        <authorList>
            <person name="Li Y."/>
            <person name="Liu L."/>
            <person name="Wang C."/>
            <person name="Zhang M."/>
            <person name="Zhang T."/>
            <person name="Zhang Y."/>
        </authorList>
    </citation>
    <scope>NUCLEOTIDE SEQUENCE [LARGE SCALE GENOMIC DNA]</scope>
    <source>
        <strain evidence="10 11">SPU_B003</strain>
    </source>
</reference>
<dbReference type="InterPro" id="IPR053927">
    <property type="entry name" value="FlgK_helical"/>
</dbReference>
<dbReference type="AlphaFoldDB" id="A0A1W6P1V3"/>
<feature type="domain" description="Flagellar basal-body/hook protein C-terminal" evidence="8">
    <location>
        <begin position="445"/>
        <end position="483"/>
    </location>
</feature>
<dbReference type="Pfam" id="PF00460">
    <property type="entry name" value="Flg_bb_rod"/>
    <property type="match status" value="1"/>
</dbReference>
<dbReference type="InterPro" id="IPR010930">
    <property type="entry name" value="Flg_bb/hook_C_dom"/>
</dbReference>
<dbReference type="Pfam" id="PF22638">
    <property type="entry name" value="FlgK_D1"/>
    <property type="match status" value="1"/>
</dbReference>
<feature type="domain" description="Flagellar basal body rod protein N-terminal" evidence="7">
    <location>
        <begin position="9"/>
        <end position="36"/>
    </location>
</feature>
<dbReference type="Proteomes" id="UP000242447">
    <property type="component" value="Chromosome"/>
</dbReference>
<dbReference type="InterPro" id="IPR002371">
    <property type="entry name" value="FlgK"/>
</dbReference>
<protein>
    <recommendedName>
        <fullName evidence="4">Flagellar hook-associated protein 1</fullName>
    </recommendedName>
</protein>
<evidence type="ECO:0000256" key="3">
    <source>
        <dbReference type="ARBA" id="ARBA00009677"/>
    </source>
</evidence>
<evidence type="ECO:0000259" key="7">
    <source>
        <dbReference type="Pfam" id="PF00460"/>
    </source>
</evidence>
<dbReference type="GO" id="GO:0009425">
    <property type="term" value="C:bacterial-type flagellum basal body"/>
    <property type="evidence" value="ECO:0007669"/>
    <property type="project" value="UniProtKB-SubCell"/>
</dbReference>
<dbReference type="GO" id="GO:0005198">
    <property type="term" value="F:structural molecule activity"/>
    <property type="evidence" value="ECO:0007669"/>
    <property type="project" value="InterPro"/>
</dbReference>
<keyword evidence="10" id="KW-0282">Flagellum</keyword>
<evidence type="ECO:0000256" key="5">
    <source>
        <dbReference type="ARBA" id="ARBA00022525"/>
    </source>
</evidence>
<evidence type="ECO:0000256" key="4">
    <source>
        <dbReference type="ARBA" id="ARBA00016244"/>
    </source>
</evidence>
<keyword evidence="6" id="KW-0975">Bacterial flagellum</keyword>
<dbReference type="RefSeq" id="WP_085786828.1">
    <property type="nucleotide sequence ID" value="NZ_CP019937.1"/>
</dbReference>
<comment type="similarity">
    <text evidence="3">Belongs to the flagella basal body rod proteins family.</text>
</comment>
<dbReference type="STRING" id="92947.BVG79_02089"/>
<dbReference type="PANTHER" id="PTHR30033">
    <property type="entry name" value="FLAGELLAR HOOK-ASSOCIATED PROTEIN 1"/>
    <property type="match status" value="1"/>
</dbReference>
<sequence>MSLSYSLGNALSGLAAVSRQTEVISSNVSNALTVGYARRDVALSANSIGGRGAGVSIDGVSRAVNAAITADRRNALTRMDGSTVLAQGLARLEVALGAPTDVGSIAGRITAFEQALVTAASDPTSQAGLDAAAYALSDIVKTLNDNAAKVQTMRAEADADIAGQVDSLNTALQQVATLNKQITRALTSGADAAGLMDQRAMVIDSIAAIIPVSEVARDNGVVALMAPGGVMLVENSAATFGFTHSPTITADMSLQNGLLSGLTVDGRPLAADGGVGKLAGGTLGAVFALRDDVLTSAQAGLDDVAADLALRFQNAANDPTIGASGPLLGLLTDSGAAVNPADTVGLASRLRMNSLIDPGAGGDATLLRDGLYTMGGTSSGSSVQLARWSAALSASQTLPSGTLAKSAASSAAHVLNDVSAARVSADNDVSFTSALHSSLFSAEAVSGVDSDQEMQKLLLIETAYAANAKVIQAVDGMLKTLLEI</sequence>
<dbReference type="NCBIfam" id="TIGR02492">
    <property type="entry name" value="flgK_ends"/>
    <property type="match status" value="1"/>
</dbReference>
<gene>
    <name evidence="10" type="primary">flgK</name>
    <name evidence="10" type="ORF">BVG79_02089</name>
</gene>
<feature type="domain" description="Flagellar hook-associated protein FlgK helical" evidence="9">
    <location>
        <begin position="90"/>
        <end position="314"/>
    </location>
</feature>
<dbReference type="GO" id="GO:0009424">
    <property type="term" value="C:bacterial-type flagellum hook"/>
    <property type="evidence" value="ECO:0007669"/>
    <property type="project" value="InterPro"/>
</dbReference>
<dbReference type="PANTHER" id="PTHR30033:SF1">
    <property type="entry name" value="FLAGELLAR HOOK-ASSOCIATED PROTEIN 1"/>
    <property type="match status" value="1"/>
</dbReference>